<sequence length="200" mass="21036">MRGDRGGGRLDVFESHQAHVSMMHVTGAQPVNCAQRPTCVMSEKEKITPVKLIASVLAAATAAVLSLRLNLVGTIVGAVLASVVTTLGAVFYQRSMEREKRWQVIAVGGVLVFVVTVLTMTSVQLVTGRPVTADPGAPSTSTRTETHTETTKTETETVTVPPSSTPQSSDSTTTTAPSSTTESRQPTDSSTPSSTPDPIR</sequence>
<keyword evidence="2" id="KW-0812">Transmembrane</keyword>
<feature type="transmembrane region" description="Helical" evidence="2">
    <location>
        <begin position="104"/>
        <end position="126"/>
    </location>
</feature>
<evidence type="ECO:0000313" key="4">
    <source>
        <dbReference type="Proteomes" id="UP000597656"/>
    </source>
</evidence>
<keyword evidence="2" id="KW-1133">Transmembrane helix</keyword>
<dbReference type="Proteomes" id="UP000597656">
    <property type="component" value="Unassembled WGS sequence"/>
</dbReference>
<organism evidence="3 4">
    <name type="scientific">Lentzea pudingi</name>
    <dbReference type="NCBI Taxonomy" id="1789439"/>
    <lineage>
        <taxon>Bacteria</taxon>
        <taxon>Bacillati</taxon>
        <taxon>Actinomycetota</taxon>
        <taxon>Actinomycetes</taxon>
        <taxon>Pseudonocardiales</taxon>
        <taxon>Pseudonocardiaceae</taxon>
        <taxon>Lentzea</taxon>
    </lineage>
</organism>
<evidence type="ECO:0000313" key="3">
    <source>
        <dbReference type="EMBL" id="GGM97532.1"/>
    </source>
</evidence>
<name>A0ABQ2I3E4_9PSEU</name>
<evidence type="ECO:0000256" key="1">
    <source>
        <dbReference type="SAM" id="MobiDB-lite"/>
    </source>
</evidence>
<comment type="caution">
    <text evidence="3">The sequence shown here is derived from an EMBL/GenBank/DDBJ whole genome shotgun (WGS) entry which is preliminary data.</text>
</comment>
<accession>A0ABQ2I3E4</accession>
<feature type="compositionally biased region" description="Basic and acidic residues" evidence="1">
    <location>
        <begin position="144"/>
        <end position="155"/>
    </location>
</feature>
<feature type="region of interest" description="Disordered" evidence="1">
    <location>
        <begin position="129"/>
        <end position="200"/>
    </location>
</feature>
<proteinExistence type="predicted"/>
<gene>
    <name evidence="3" type="ORF">GCM10011609_39280</name>
</gene>
<feature type="transmembrane region" description="Helical" evidence="2">
    <location>
        <begin position="75"/>
        <end position="92"/>
    </location>
</feature>
<reference evidence="4" key="1">
    <citation type="journal article" date="2019" name="Int. J. Syst. Evol. Microbiol.">
        <title>The Global Catalogue of Microorganisms (GCM) 10K type strain sequencing project: providing services to taxonomists for standard genome sequencing and annotation.</title>
        <authorList>
            <consortium name="The Broad Institute Genomics Platform"/>
            <consortium name="The Broad Institute Genome Sequencing Center for Infectious Disease"/>
            <person name="Wu L."/>
            <person name="Ma J."/>
        </authorList>
    </citation>
    <scope>NUCLEOTIDE SEQUENCE [LARGE SCALE GENOMIC DNA]</scope>
    <source>
        <strain evidence="4">CGMCC 4.7319</strain>
    </source>
</reference>
<protein>
    <submittedName>
        <fullName evidence="3">Uncharacterized protein</fullName>
    </submittedName>
</protein>
<keyword evidence="2" id="KW-0472">Membrane</keyword>
<evidence type="ECO:0000256" key="2">
    <source>
        <dbReference type="SAM" id="Phobius"/>
    </source>
</evidence>
<keyword evidence="4" id="KW-1185">Reference proteome</keyword>
<dbReference type="EMBL" id="BMNC01000005">
    <property type="protein sequence ID" value="GGM97532.1"/>
    <property type="molecule type" value="Genomic_DNA"/>
</dbReference>
<feature type="compositionally biased region" description="Low complexity" evidence="1">
    <location>
        <begin position="156"/>
        <end position="200"/>
    </location>
</feature>